<reference evidence="1" key="3">
    <citation type="submission" date="2020-06" db="EMBL/GenBank/DDBJ databases">
        <title>Helianthus annuus Genome sequencing and assembly Release 2.</title>
        <authorList>
            <person name="Gouzy J."/>
            <person name="Langlade N."/>
            <person name="Munos S."/>
        </authorList>
    </citation>
    <scope>NUCLEOTIDE SEQUENCE</scope>
    <source>
        <tissue evidence="1">Leaves</tissue>
    </source>
</reference>
<dbReference type="Proteomes" id="UP000215914">
    <property type="component" value="Chromosome 8"/>
</dbReference>
<evidence type="ECO:0000313" key="1">
    <source>
        <dbReference type="EMBL" id="KAF5793599.1"/>
    </source>
</evidence>
<dbReference type="AlphaFoldDB" id="A0A251U230"/>
<gene>
    <name evidence="2" type="ORF">HannXRQ_Chr08g0208441</name>
    <name evidence="1" type="ORF">HanXRQr2_Chr08g0318241</name>
</gene>
<reference evidence="1 3" key="1">
    <citation type="journal article" date="2017" name="Nature">
        <title>The sunflower genome provides insights into oil metabolism, flowering and Asterid evolution.</title>
        <authorList>
            <person name="Badouin H."/>
            <person name="Gouzy J."/>
            <person name="Grassa C.J."/>
            <person name="Murat F."/>
            <person name="Staton S.E."/>
            <person name="Cottret L."/>
            <person name="Lelandais-Briere C."/>
            <person name="Owens G.L."/>
            <person name="Carrere S."/>
            <person name="Mayjonade B."/>
            <person name="Legrand L."/>
            <person name="Gill N."/>
            <person name="Kane N.C."/>
            <person name="Bowers J.E."/>
            <person name="Hubner S."/>
            <person name="Bellec A."/>
            <person name="Berard A."/>
            <person name="Berges H."/>
            <person name="Blanchet N."/>
            <person name="Boniface M.C."/>
            <person name="Brunel D."/>
            <person name="Catrice O."/>
            <person name="Chaidir N."/>
            <person name="Claudel C."/>
            <person name="Donnadieu C."/>
            <person name="Faraut T."/>
            <person name="Fievet G."/>
            <person name="Helmstetter N."/>
            <person name="King M."/>
            <person name="Knapp S.J."/>
            <person name="Lai Z."/>
            <person name="Le Paslier M.C."/>
            <person name="Lippi Y."/>
            <person name="Lorenzon L."/>
            <person name="Mandel J.R."/>
            <person name="Marage G."/>
            <person name="Marchand G."/>
            <person name="Marquand E."/>
            <person name="Bret-Mestries E."/>
            <person name="Morien E."/>
            <person name="Nambeesan S."/>
            <person name="Nguyen T."/>
            <person name="Pegot-Espagnet P."/>
            <person name="Pouilly N."/>
            <person name="Raftis F."/>
            <person name="Sallet E."/>
            <person name="Schiex T."/>
            <person name="Thomas J."/>
            <person name="Vandecasteele C."/>
            <person name="Vares D."/>
            <person name="Vear F."/>
            <person name="Vautrin S."/>
            <person name="Crespi M."/>
            <person name="Mangin B."/>
            <person name="Burke J.M."/>
            <person name="Salse J."/>
            <person name="Munos S."/>
            <person name="Vincourt P."/>
            <person name="Rieseberg L.H."/>
            <person name="Langlade N.B."/>
        </authorList>
    </citation>
    <scope>NUCLEOTIDE SEQUENCE [LARGE SCALE GENOMIC DNA]</scope>
    <source>
        <strain evidence="3">cv. SF193</strain>
        <tissue evidence="1">Leaves</tissue>
    </source>
</reference>
<dbReference type="EMBL" id="MNCJ02000323">
    <property type="protein sequence ID" value="KAF5793599.1"/>
    <property type="molecule type" value="Genomic_DNA"/>
</dbReference>
<evidence type="ECO:0000313" key="3">
    <source>
        <dbReference type="Proteomes" id="UP000215914"/>
    </source>
</evidence>
<organism evidence="2 3">
    <name type="scientific">Helianthus annuus</name>
    <name type="common">Common sunflower</name>
    <dbReference type="NCBI Taxonomy" id="4232"/>
    <lineage>
        <taxon>Eukaryota</taxon>
        <taxon>Viridiplantae</taxon>
        <taxon>Streptophyta</taxon>
        <taxon>Embryophyta</taxon>
        <taxon>Tracheophyta</taxon>
        <taxon>Spermatophyta</taxon>
        <taxon>Magnoliopsida</taxon>
        <taxon>eudicotyledons</taxon>
        <taxon>Gunneridae</taxon>
        <taxon>Pentapetalae</taxon>
        <taxon>asterids</taxon>
        <taxon>campanulids</taxon>
        <taxon>Asterales</taxon>
        <taxon>Asteraceae</taxon>
        <taxon>Asteroideae</taxon>
        <taxon>Heliantheae alliance</taxon>
        <taxon>Heliantheae</taxon>
        <taxon>Helianthus</taxon>
    </lineage>
</organism>
<sequence>MFKKRAVTSCHVIPTMRKGISVINHQQIRVYQRLQIHTSIHTFIINLSPSPPPSTVRRSRRW</sequence>
<proteinExistence type="predicted"/>
<dbReference type="InParanoid" id="A0A251U230"/>
<reference evidence="2" key="2">
    <citation type="submission" date="2017-02" db="EMBL/GenBank/DDBJ databases">
        <title>Sunflower complete genome.</title>
        <authorList>
            <person name="Langlade N."/>
            <person name="Munos S."/>
        </authorList>
    </citation>
    <scope>NUCLEOTIDE SEQUENCE [LARGE SCALE GENOMIC DNA]</scope>
    <source>
        <tissue evidence="2">Leaves</tissue>
    </source>
</reference>
<dbReference type="EMBL" id="CM007897">
    <property type="protein sequence ID" value="OTG17109.1"/>
    <property type="molecule type" value="Genomic_DNA"/>
</dbReference>
<evidence type="ECO:0000313" key="2">
    <source>
        <dbReference type="EMBL" id="OTG17109.1"/>
    </source>
</evidence>
<keyword evidence="3" id="KW-1185">Reference proteome</keyword>
<name>A0A251U230_HELAN</name>
<protein>
    <submittedName>
        <fullName evidence="2">Uncharacterized protein</fullName>
    </submittedName>
</protein>
<accession>A0A251U230</accession>
<dbReference type="Gramene" id="mRNA:HanXRQr2_Chr08g0318241">
    <property type="protein sequence ID" value="CDS:HanXRQr2_Chr08g0318241.1"/>
    <property type="gene ID" value="HanXRQr2_Chr08g0318241"/>
</dbReference>